<dbReference type="EMBL" id="BJXB01000037">
    <property type="protein sequence ID" value="GEM49559.1"/>
    <property type="molecule type" value="Genomic_DNA"/>
</dbReference>
<name>A0A511N9Q1_DEIC1</name>
<dbReference type="RefSeq" id="WP_186816267.1">
    <property type="nucleotide sequence ID" value="NZ_BJXB01000037.1"/>
</dbReference>
<evidence type="ECO:0000313" key="2">
    <source>
        <dbReference type="EMBL" id="GEM49559.1"/>
    </source>
</evidence>
<dbReference type="AlphaFoldDB" id="A0A511N9Q1"/>
<keyword evidence="1" id="KW-1133">Transmembrane helix</keyword>
<proteinExistence type="predicted"/>
<dbReference type="Proteomes" id="UP000321306">
    <property type="component" value="Unassembled WGS sequence"/>
</dbReference>
<keyword evidence="3" id="KW-1185">Reference proteome</keyword>
<comment type="caution">
    <text evidence="2">The sequence shown here is derived from an EMBL/GenBank/DDBJ whole genome shotgun (WGS) entry which is preliminary data.</text>
</comment>
<organism evidence="2 3">
    <name type="scientific">Deinococcus cellulosilyticus (strain DSM 18568 / NBRC 106333 / KACC 11606 / 5516J-15)</name>
    <dbReference type="NCBI Taxonomy" id="1223518"/>
    <lineage>
        <taxon>Bacteria</taxon>
        <taxon>Thermotogati</taxon>
        <taxon>Deinococcota</taxon>
        <taxon>Deinococci</taxon>
        <taxon>Deinococcales</taxon>
        <taxon>Deinococcaceae</taxon>
        <taxon>Deinococcus</taxon>
    </lineage>
</organism>
<reference evidence="2 3" key="1">
    <citation type="submission" date="2019-07" db="EMBL/GenBank/DDBJ databases">
        <title>Whole genome shotgun sequence of Deinococcus cellulosilyticus NBRC 106333.</title>
        <authorList>
            <person name="Hosoyama A."/>
            <person name="Uohara A."/>
            <person name="Ohji S."/>
            <person name="Ichikawa N."/>
        </authorList>
    </citation>
    <scope>NUCLEOTIDE SEQUENCE [LARGE SCALE GENOMIC DNA]</scope>
    <source>
        <strain evidence="2 3">NBRC 106333</strain>
    </source>
</reference>
<feature type="transmembrane region" description="Helical" evidence="1">
    <location>
        <begin position="9"/>
        <end position="27"/>
    </location>
</feature>
<accession>A0A511N9Q1</accession>
<keyword evidence="1" id="KW-0812">Transmembrane</keyword>
<evidence type="ECO:0000256" key="1">
    <source>
        <dbReference type="SAM" id="Phobius"/>
    </source>
</evidence>
<feature type="transmembrane region" description="Helical" evidence="1">
    <location>
        <begin position="33"/>
        <end position="50"/>
    </location>
</feature>
<keyword evidence="1" id="KW-0472">Membrane</keyword>
<protein>
    <submittedName>
        <fullName evidence="2">Uncharacterized protein</fullName>
    </submittedName>
</protein>
<gene>
    <name evidence="2" type="ORF">DC3_51940</name>
</gene>
<evidence type="ECO:0000313" key="3">
    <source>
        <dbReference type="Proteomes" id="UP000321306"/>
    </source>
</evidence>
<sequence>MQRTLNIDLFTYLIMLGLAGALFGSLFEWEWMVVSGPILVIAGFAGISRIESKVERIR</sequence>